<feature type="region of interest" description="Disordered" evidence="1">
    <location>
        <begin position="21"/>
        <end position="48"/>
    </location>
</feature>
<proteinExistence type="predicted"/>
<dbReference type="AlphaFoldDB" id="A0A830GJ85"/>
<dbReference type="RefSeq" id="WP_188995352.1">
    <property type="nucleotide sequence ID" value="NZ_BMOU01000001.1"/>
</dbReference>
<dbReference type="PROSITE" id="PS51257">
    <property type="entry name" value="PROKAR_LIPOPROTEIN"/>
    <property type="match status" value="1"/>
</dbReference>
<sequence>MAPTRRTVLAAGGTLLTGLAGCGRSGSEASTDERVTGGDGPTTTDPTADLDLREANVTAVELAAESDGRYRFDVTLYHDDDGEDGYANWWQVETLDGEQLGRRDLLHAHSTAPFTRSETVTVPEDVGCVAVRGHDETHGYGGQAMLVRVPGGETTPVRQGRERRQFDTEACP</sequence>
<feature type="compositionally biased region" description="Basic and acidic residues" evidence="1">
    <location>
        <begin position="159"/>
        <end position="172"/>
    </location>
</feature>
<evidence type="ECO:0000313" key="2">
    <source>
        <dbReference type="EMBL" id="GGN89897.1"/>
    </source>
</evidence>
<keyword evidence="3" id="KW-1185">Reference proteome</keyword>
<feature type="region of interest" description="Disordered" evidence="1">
    <location>
        <begin position="150"/>
        <end position="172"/>
    </location>
</feature>
<reference evidence="2" key="1">
    <citation type="journal article" date="2014" name="Int. J. Syst. Evol. Microbiol.">
        <title>Complete genome sequence of Corynebacterium casei LMG S-19264T (=DSM 44701T), isolated from a smear-ripened cheese.</title>
        <authorList>
            <consortium name="US DOE Joint Genome Institute (JGI-PGF)"/>
            <person name="Walter F."/>
            <person name="Albersmeier A."/>
            <person name="Kalinowski J."/>
            <person name="Ruckert C."/>
        </authorList>
    </citation>
    <scope>NUCLEOTIDE SEQUENCE</scope>
    <source>
        <strain evidence="2">JCM 17820</strain>
    </source>
</reference>
<evidence type="ECO:0000313" key="3">
    <source>
        <dbReference type="Proteomes" id="UP000605784"/>
    </source>
</evidence>
<dbReference type="Proteomes" id="UP000605784">
    <property type="component" value="Unassembled WGS sequence"/>
</dbReference>
<protein>
    <recommendedName>
        <fullName evidence="4">Lipoprotein</fullName>
    </recommendedName>
</protein>
<dbReference type="EMBL" id="BMOU01000001">
    <property type="protein sequence ID" value="GGN89897.1"/>
    <property type="molecule type" value="Genomic_DNA"/>
</dbReference>
<evidence type="ECO:0000256" key="1">
    <source>
        <dbReference type="SAM" id="MobiDB-lite"/>
    </source>
</evidence>
<organism evidence="2 3">
    <name type="scientific">Haloarcula pellucida</name>
    <dbReference type="NCBI Taxonomy" id="1427151"/>
    <lineage>
        <taxon>Archaea</taxon>
        <taxon>Methanobacteriati</taxon>
        <taxon>Methanobacteriota</taxon>
        <taxon>Stenosarchaea group</taxon>
        <taxon>Halobacteria</taxon>
        <taxon>Halobacteriales</taxon>
        <taxon>Haloarculaceae</taxon>
        <taxon>Haloarcula</taxon>
    </lineage>
</organism>
<reference evidence="2" key="2">
    <citation type="submission" date="2020-09" db="EMBL/GenBank/DDBJ databases">
        <authorList>
            <person name="Sun Q."/>
            <person name="Ohkuma M."/>
        </authorList>
    </citation>
    <scope>NUCLEOTIDE SEQUENCE</scope>
    <source>
        <strain evidence="2">JCM 17820</strain>
    </source>
</reference>
<comment type="caution">
    <text evidence="2">The sequence shown here is derived from an EMBL/GenBank/DDBJ whole genome shotgun (WGS) entry which is preliminary data.</text>
</comment>
<accession>A0A830GJ85</accession>
<name>A0A830GJ85_9EURY</name>
<gene>
    <name evidence="2" type="ORF">GCM10009030_11200</name>
</gene>
<evidence type="ECO:0008006" key="4">
    <source>
        <dbReference type="Google" id="ProtNLM"/>
    </source>
</evidence>